<accession>A0A3B3HL29</accession>
<name>A0A3B3HL29_ORYLA</name>
<reference evidence="1" key="3">
    <citation type="submission" date="2025-09" db="UniProtKB">
        <authorList>
            <consortium name="Ensembl"/>
        </authorList>
    </citation>
    <scope>IDENTIFICATION</scope>
    <source>
        <strain evidence="1">Hd-rR</strain>
    </source>
</reference>
<evidence type="ECO:0000313" key="2">
    <source>
        <dbReference type="Proteomes" id="UP000001038"/>
    </source>
</evidence>
<dbReference type="InParanoid" id="A0A3B3HL29"/>
<evidence type="ECO:0000313" key="1">
    <source>
        <dbReference type="Ensembl" id="ENSORLP00000032428.1"/>
    </source>
</evidence>
<dbReference type="Ensembl" id="ENSORLT00000040226.1">
    <property type="protein sequence ID" value="ENSORLP00000032428.1"/>
    <property type="gene ID" value="ENSORLG00000022408.1"/>
</dbReference>
<dbReference type="AlphaFoldDB" id="A0A3B3HL29"/>
<protein>
    <recommendedName>
        <fullName evidence="3">Reverse transcriptase domain-containing protein</fullName>
    </recommendedName>
</protein>
<proteinExistence type="predicted"/>
<reference evidence="1 2" key="1">
    <citation type="journal article" date="2007" name="Nature">
        <title>The medaka draft genome and insights into vertebrate genome evolution.</title>
        <authorList>
            <person name="Kasahara M."/>
            <person name="Naruse K."/>
            <person name="Sasaki S."/>
            <person name="Nakatani Y."/>
            <person name="Qu W."/>
            <person name="Ahsan B."/>
            <person name="Yamada T."/>
            <person name="Nagayasu Y."/>
            <person name="Doi K."/>
            <person name="Kasai Y."/>
            <person name="Jindo T."/>
            <person name="Kobayashi D."/>
            <person name="Shimada A."/>
            <person name="Toyoda A."/>
            <person name="Kuroki Y."/>
            <person name="Fujiyama A."/>
            <person name="Sasaki T."/>
            <person name="Shimizu A."/>
            <person name="Asakawa S."/>
            <person name="Shimizu N."/>
            <person name="Hashimoto S."/>
            <person name="Yang J."/>
            <person name="Lee Y."/>
            <person name="Matsushima K."/>
            <person name="Sugano S."/>
            <person name="Sakaizumi M."/>
            <person name="Narita T."/>
            <person name="Ohishi K."/>
            <person name="Haga S."/>
            <person name="Ohta F."/>
            <person name="Nomoto H."/>
            <person name="Nogata K."/>
            <person name="Morishita T."/>
            <person name="Endo T."/>
            <person name="Shin-I T."/>
            <person name="Takeda H."/>
            <person name="Morishita S."/>
            <person name="Kohara Y."/>
        </authorList>
    </citation>
    <scope>NUCLEOTIDE SEQUENCE [LARGE SCALE GENOMIC DNA]</scope>
    <source>
        <strain evidence="1 2">Hd-rR</strain>
    </source>
</reference>
<reference evidence="1" key="2">
    <citation type="submission" date="2025-08" db="UniProtKB">
        <authorList>
            <consortium name="Ensembl"/>
        </authorList>
    </citation>
    <scope>IDENTIFICATION</scope>
    <source>
        <strain evidence="1">Hd-rR</strain>
    </source>
</reference>
<keyword evidence="2" id="KW-1185">Reference proteome</keyword>
<dbReference type="GeneTree" id="ENSGT01130000279487"/>
<dbReference type="Proteomes" id="UP000001038">
    <property type="component" value="Chromosome 4"/>
</dbReference>
<evidence type="ECO:0008006" key="3">
    <source>
        <dbReference type="Google" id="ProtNLM"/>
    </source>
</evidence>
<organism evidence="1 2">
    <name type="scientific">Oryzias latipes</name>
    <name type="common">Japanese rice fish</name>
    <name type="synonym">Japanese killifish</name>
    <dbReference type="NCBI Taxonomy" id="8090"/>
    <lineage>
        <taxon>Eukaryota</taxon>
        <taxon>Metazoa</taxon>
        <taxon>Chordata</taxon>
        <taxon>Craniata</taxon>
        <taxon>Vertebrata</taxon>
        <taxon>Euteleostomi</taxon>
        <taxon>Actinopterygii</taxon>
        <taxon>Neopterygii</taxon>
        <taxon>Teleostei</taxon>
        <taxon>Neoteleostei</taxon>
        <taxon>Acanthomorphata</taxon>
        <taxon>Ovalentaria</taxon>
        <taxon>Atherinomorphae</taxon>
        <taxon>Beloniformes</taxon>
        <taxon>Adrianichthyidae</taxon>
        <taxon>Oryziinae</taxon>
        <taxon>Oryzias</taxon>
    </lineage>
</organism>
<sequence>MLLYILDPLTSITSIMTILSKFGDISGYKINISKSILFPINFRNTNLNILPSFLFDVSNNFRYLGINITKDISGLFKEHFLNLYQQTDKQFK</sequence>